<keyword evidence="2" id="KW-1185">Reference proteome</keyword>
<dbReference type="EMBL" id="BLLF01001363">
    <property type="protein sequence ID" value="GFH18826.1"/>
    <property type="molecule type" value="Genomic_DNA"/>
</dbReference>
<protein>
    <submittedName>
        <fullName evidence="1">Uncharacterized protein</fullName>
    </submittedName>
</protein>
<evidence type="ECO:0000313" key="2">
    <source>
        <dbReference type="Proteomes" id="UP000485058"/>
    </source>
</evidence>
<dbReference type="InterPro" id="IPR041164">
    <property type="entry name" value="LDcluster4"/>
</dbReference>
<accession>A0A699ZIC4</accession>
<comment type="caution">
    <text evidence="1">The sequence shown here is derived from an EMBL/GenBank/DDBJ whole genome shotgun (WGS) entry which is preliminary data.</text>
</comment>
<name>A0A699ZIC4_HAELA</name>
<gene>
    <name evidence="1" type="ORF">HaLaN_15691</name>
</gene>
<dbReference type="AlphaFoldDB" id="A0A699ZIC4"/>
<sequence length="146" mass="14576">MTRKLIVGIMGPDTHEAVNLPLAEQLGKAVAEAGYIAAGGTTIGIIPGDSGEDVSDAVDIPIITGLGSARNNINVLSCAVVVAVGMGPGTASEVALALKAKKHVVLLGASEDAIKFFTSLEAAHVHSAADVAQAMTHITAVVQAAA</sequence>
<reference evidence="1 2" key="1">
    <citation type="submission" date="2020-02" db="EMBL/GenBank/DDBJ databases">
        <title>Draft genome sequence of Haematococcus lacustris strain NIES-144.</title>
        <authorList>
            <person name="Morimoto D."/>
            <person name="Nakagawa S."/>
            <person name="Yoshida T."/>
            <person name="Sawayama S."/>
        </authorList>
    </citation>
    <scope>NUCLEOTIDE SEQUENCE [LARGE SCALE GENOMIC DNA]</scope>
    <source>
        <strain evidence="1 2">NIES-144</strain>
    </source>
</reference>
<dbReference type="SUPFAM" id="SSF102405">
    <property type="entry name" value="MCP/YpsA-like"/>
    <property type="match status" value="1"/>
</dbReference>
<dbReference type="Pfam" id="PF18306">
    <property type="entry name" value="LDcluster4"/>
    <property type="match status" value="1"/>
</dbReference>
<dbReference type="Proteomes" id="UP000485058">
    <property type="component" value="Unassembled WGS sequence"/>
</dbReference>
<evidence type="ECO:0000313" key="1">
    <source>
        <dbReference type="EMBL" id="GFH18826.1"/>
    </source>
</evidence>
<organism evidence="1 2">
    <name type="scientific">Haematococcus lacustris</name>
    <name type="common">Green alga</name>
    <name type="synonym">Haematococcus pluvialis</name>
    <dbReference type="NCBI Taxonomy" id="44745"/>
    <lineage>
        <taxon>Eukaryota</taxon>
        <taxon>Viridiplantae</taxon>
        <taxon>Chlorophyta</taxon>
        <taxon>core chlorophytes</taxon>
        <taxon>Chlorophyceae</taxon>
        <taxon>CS clade</taxon>
        <taxon>Chlamydomonadales</taxon>
        <taxon>Haematococcaceae</taxon>
        <taxon>Haematococcus</taxon>
    </lineage>
</organism>
<dbReference type="Gene3D" id="3.40.50.450">
    <property type="match status" value="1"/>
</dbReference>
<proteinExistence type="predicted"/>
<feature type="non-terminal residue" evidence="1">
    <location>
        <position position="1"/>
    </location>
</feature>